<dbReference type="EMBL" id="JAGTJS010000064">
    <property type="protein sequence ID" value="KAH7221771.1"/>
    <property type="molecule type" value="Genomic_DNA"/>
</dbReference>
<keyword evidence="4" id="KW-1185">Reference proteome</keyword>
<dbReference type="Proteomes" id="UP000736672">
    <property type="component" value="Unassembled WGS sequence"/>
</dbReference>
<organism evidence="3 4">
    <name type="scientific">Fusarium solani</name>
    <name type="common">Filamentous fungus</name>
    <dbReference type="NCBI Taxonomy" id="169388"/>
    <lineage>
        <taxon>Eukaryota</taxon>
        <taxon>Fungi</taxon>
        <taxon>Dikarya</taxon>
        <taxon>Ascomycota</taxon>
        <taxon>Pezizomycotina</taxon>
        <taxon>Sordariomycetes</taxon>
        <taxon>Hypocreomycetidae</taxon>
        <taxon>Hypocreales</taxon>
        <taxon>Nectriaceae</taxon>
        <taxon>Fusarium</taxon>
        <taxon>Fusarium solani species complex</taxon>
    </lineage>
</organism>
<evidence type="ECO:0000256" key="1">
    <source>
        <dbReference type="SAM" id="MobiDB-lite"/>
    </source>
</evidence>
<dbReference type="PANTHER" id="PTHR38795:SF1">
    <property type="entry name" value="DUF6604 DOMAIN-CONTAINING PROTEIN"/>
    <property type="match status" value="1"/>
</dbReference>
<evidence type="ECO:0000313" key="4">
    <source>
        <dbReference type="Proteomes" id="UP000736672"/>
    </source>
</evidence>
<feature type="region of interest" description="Disordered" evidence="1">
    <location>
        <begin position="40"/>
        <end position="82"/>
    </location>
</feature>
<sequence>MLPIQLLGIYRQYKQDTDSVASWLASTAKACGYPADLLTTTGSKSGETQAPKSGRLKGKQRSKARGGGRAKPKPKPAEKKTAKHVIAIKDFLPLANFIAGRRDPAVSVPDVFSTTIDRLITLRSEFGGKLSDSGVQPDPKSDEKHGYFVGVLEAVREALRQAMTSTTATVAIDAAIDTSDDASRDSTKDLGSRFAALSVDEPSQAFLDTFRNAPHERPKPRDEDHVSYEAEPQTSLEDVLFAFTALVNDLNRIRSRIEWIWSNHRDGMFDLAAAAVATNTAISIARGLIEEVAPLLDKQDGGAWGVLNRFYLMICLRKGCKPEQVYFNNSKDNFNYDLYDMANECYVVAFRLLNSFVDVLDPRDLPLIKEGMFGKYDPNSNRASKTGREKFQEDQILLMEFFTELITVIRLIPNYPVEDEFLREMKVLEKTSTVPFSLVFAAQVFLDIHHTMRAVTRQSFVALVDEVTIMDNSLGRHLEFHENLKIQNWPASNDHQLRELSQLMKWMGKDPVHGAKASVYTRAGLPVPSKMEAHRILIYSPVLTGLYLFRLRTEVYDVGLAVANAWGSITYTAHLYNALLNERLLESQWPDMDVMLTMLGDSNIWVGGERPRTTGDYFQKFCLQMGISATAFTTNRRRKTAIASRAGPRGINEGAPVSSMFKTQICSGAEMNWTPELIDDIVARSAYQWEGSVDNGDLIMTQIDDPQELRAKDRLRQQKAKARAAGKDTATDGLVPEELAKTLALALNSESLEMAFPYLLMHRWCWILLRSVKDNCDPILRELYTPAYMEKESELPWVVGYILTAASGVDGVRDLRLLNLAAEPFNGMISSGAGQMAIEIARKIGKDIQFENDDSEDETEELEGAEEVY</sequence>
<gene>
    <name evidence="3" type="ORF">B0J15DRAFT_506781</name>
</gene>
<name>A0A9P9FZZ9_FUSSL</name>
<dbReference type="InterPro" id="IPR046539">
    <property type="entry name" value="DUF6604"/>
</dbReference>
<feature type="compositionally biased region" description="Basic residues" evidence="1">
    <location>
        <begin position="54"/>
        <end position="74"/>
    </location>
</feature>
<feature type="compositionally biased region" description="Polar residues" evidence="1">
    <location>
        <begin position="40"/>
        <end position="51"/>
    </location>
</feature>
<comment type="caution">
    <text evidence="3">The sequence shown here is derived from an EMBL/GenBank/DDBJ whole genome shotgun (WGS) entry which is preliminary data.</text>
</comment>
<evidence type="ECO:0000313" key="3">
    <source>
        <dbReference type="EMBL" id="KAH7221771.1"/>
    </source>
</evidence>
<dbReference type="PANTHER" id="PTHR38795">
    <property type="entry name" value="DUF6604 DOMAIN-CONTAINING PROTEIN"/>
    <property type="match status" value="1"/>
</dbReference>
<reference evidence="3" key="1">
    <citation type="journal article" date="2021" name="Nat. Commun.">
        <title>Genetic determinants of endophytism in the Arabidopsis root mycobiome.</title>
        <authorList>
            <person name="Mesny F."/>
            <person name="Miyauchi S."/>
            <person name="Thiergart T."/>
            <person name="Pickel B."/>
            <person name="Atanasova L."/>
            <person name="Karlsson M."/>
            <person name="Huettel B."/>
            <person name="Barry K.W."/>
            <person name="Haridas S."/>
            <person name="Chen C."/>
            <person name="Bauer D."/>
            <person name="Andreopoulos W."/>
            <person name="Pangilinan J."/>
            <person name="LaButti K."/>
            <person name="Riley R."/>
            <person name="Lipzen A."/>
            <person name="Clum A."/>
            <person name="Drula E."/>
            <person name="Henrissat B."/>
            <person name="Kohler A."/>
            <person name="Grigoriev I.V."/>
            <person name="Martin F.M."/>
            <person name="Hacquard S."/>
        </authorList>
    </citation>
    <scope>NUCLEOTIDE SEQUENCE</scope>
    <source>
        <strain evidence="3">FSSC 5 MPI-SDFR-AT-0091</strain>
    </source>
</reference>
<evidence type="ECO:0000259" key="2">
    <source>
        <dbReference type="Pfam" id="PF20253"/>
    </source>
</evidence>
<dbReference type="Pfam" id="PF20253">
    <property type="entry name" value="DUF6604"/>
    <property type="match status" value="1"/>
</dbReference>
<dbReference type="AlphaFoldDB" id="A0A9P9FZZ9"/>
<proteinExistence type="predicted"/>
<feature type="region of interest" description="Disordered" evidence="1">
    <location>
        <begin position="850"/>
        <end position="869"/>
    </location>
</feature>
<feature type="domain" description="DUF6604" evidence="2">
    <location>
        <begin position="11"/>
        <end position="294"/>
    </location>
</feature>
<protein>
    <recommendedName>
        <fullName evidence="2">DUF6604 domain-containing protein</fullName>
    </recommendedName>
</protein>
<accession>A0A9P9FZZ9</accession>
<dbReference type="OrthoDB" id="5238236at2759"/>